<dbReference type="InterPro" id="IPR029044">
    <property type="entry name" value="Nucleotide-diphossugar_trans"/>
</dbReference>
<dbReference type="Proteomes" id="UP000196125">
    <property type="component" value="Unassembled WGS sequence"/>
</dbReference>
<keyword evidence="3" id="KW-0328">Glycosyltransferase</keyword>
<dbReference type="PANTHER" id="PTHR22916:SF3">
    <property type="entry name" value="UDP-GLCNAC:BETAGAL BETA-1,3-N-ACETYLGLUCOSAMINYLTRANSFERASE-LIKE PROTEIN 1"/>
    <property type="match status" value="1"/>
</dbReference>
<evidence type="ECO:0000313" key="2">
    <source>
        <dbReference type="EMBL" id="MDW6002192.1"/>
    </source>
</evidence>
<protein>
    <submittedName>
        <fullName evidence="2">Glycosyltransferase family 2 protein</fullName>
    </submittedName>
    <submittedName>
        <fullName evidence="3">Putative glycosyltransferase EpsJ</fullName>
        <ecNumber evidence="2 3">2.4.-.-</ecNumber>
    </submittedName>
</protein>
<accession>A0A1Y6IV40</accession>
<dbReference type="Pfam" id="PF00535">
    <property type="entry name" value="Glycos_transf_2"/>
    <property type="match status" value="1"/>
</dbReference>
<dbReference type="Gene3D" id="3.90.550.10">
    <property type="entry name" value="Spore Coat Polysaccharide Biosynthesis Protein SpsA, Chain A"/>
    <property type="match status" value="1"/>
</dbReference>
<dbReference type="PANTHER" id="PTHR22916">
    <property type="entry name" value="GLYCOSYLTRANSFERASE"/>
    <property type="match status" value="1"/>
</dbReference>
<dbReference type="EMBL" id="JAWRCO010000001">
    <property type="protein sequence ID" value="MDW6002192.1"/>
    <property type="molecule type" value="Genomic_DNA"/>
</dbReference>
<keyword evidence="5" id="KW-1185">Reference proteome</keyword>
<dbReference type="InterPro" id="IPR001173">
    <property type="entry name" value="Glyco_trans_2-like"/>
</dbReference>
<reference evidence="2 5" key="2">
    <citation type="submission" date="2023-11" db="EMBL/GenBank/DDBJ databases">
        <title>Plant-associative lifestyle of Vibrio porteresiae and its evolutionary dynamics.</title>
        <authorList>
            <person name="Rameshkumar N."/>
            <person name="Kirti K."/>
        </authorList>
    </citation>
    <scope>NUCLEOTIDE SEQUENCE [LARGE SCALE GENOMIC DNA]</scope>
    <source>
        <strain evidence="2 5">MSSRF38</strain>
    </source>
</reference>
<dbReference type="EMBL" id="FXXI01000005">
    <property type="protein sequence ID" value="SMS01537.1"/>
    <property type="molecule type" value="Genomic_DNA"/>
</dbReference>
<dbReference type="RefSeq" id="WP_159457436.1">
    <property type="nucleotide sequence ID" value="NZ_AP024883.1"/>
</dbReference>
<evidence type="ECO:0000313" key="5">
    <source>
        <dbReference type="Proteomes" id="UP001283366"/>
    </source>
</evidence>
<dbReference type="GO" id="GO:0016758">
    <property type="term" value="F:hexosyltransferase activity"/>
    <property type="evidence" value="ECO:0007669"/>
    <property type="project" value="UniProtKB-ARBA"/>
</dbReference>
<dbReference type="OrthoDB" id="9802649at2"/>
<dbReference type="EC" id="2.4.-.-" evidence="2 3"/>
<dbReference type="AlphaFoldDB" id="A0A1Y6IV40"/>
<proteinExistence type="predicted"/>
<feature type="domain" description="Glycosyltransferase 2-like" evidence="1">
    <location>
        <begin position="7"/>
        <end position="177"/>
    </location>
</feature>
<dbReference type="Proteomes" id="UP001283366">
    <property type="component" value="Unassembled WGS sequence"/>
</dbReference>
<sequence length="395" mass="46119">MDTPKVSIILPVYNVEHWLNETVISLQNQTLKEWEAIFVIDGSPDNSEILLKKYAENDSRIIVLTQENKGQGAARDHGVKNAIGEYLLFLDPDDLLAKDALERSYSRAIEIDADIVIGDYVQFKDGDICNPKPSKAGYAFHEDFSGLEDRIFVRDDITNDNFFYNSLYFMVVWMKLFKRKSWIDFNIKAPEGLTMGEDFMTVKKMMFLSKRIITVDAVLVYYRRREGSATTLRSEKAFGIFDSYFFTRNLYKELGLSDHENTLMHAAYLDWFYAHLLKFTPLNLSLNFFKRIQETVNEFNFNELDTNLIGRKRLMSIKLLNFPEIIGLPIYVVINIFSSKIHNRFILLILLFVKNHMPKYIFDKLISGINNILESGRLKKIHPILKKIMFHLLRN</sequence>
<dbReference type="CDD" id="cd00761">
    <property type="entry name" value="Glyco_tranf_GTA_type"/>
    <property type="match status" value="1"/>
</dbReference>
<reference evidence="3 4" key="1">
    <citation type="submission" date="2017-05" db="EMBL/GenBank/DDBJ databases">
        <authorList>
            <person name="Song R."/>
            <person name="Chenine A.L."/>
            <person name="Ruprecht R.M."/>
        </authorList>
    </citation>
    <scope>NUCLEOTIDE SEQUENCE [LARGE SCALE GENOMIC DNA]</scope>
    <source>
        <strain evidence="3 4">CECT 7927</strain>
    </source>
</reference>
<evidence type="ECO:0000259" key="1">
    <source>
        <dbReference type="Pfam" id="PF00535"/>
    </source>
</evidence>
<evidence type="ECO:0000313" key="3">
    <source>
        <dbReference type="EMBL" id="SMS01537.1"/>
    </source>
</evidence>
<organism evidence="3 4">
    <name type="scientific">Vibrio mangrovi</name>
    <dbReference type="NCBI Taxonomy" id="474394"/>
    <lineage>
        <taxon>Bacteria</taxon>
        <taxon>Pseudomonadati</taxon>
        <taxon>Pseudomonadota</taxon>
        <taxon>Gammaproteobacteria</taxon>
        <taxon>Vibrionales</taxon>
        <taxon>Vibrionaceae</taxon>
        <taxon>Vibrio</taxon>
    </lineage>
</organism>
<keyword evidence="3" id="KW-0808">Transferase</keyword>
<gene>
    <name evidence="3" type="primary">epsJ_3</name>
    <name evidence="2" type="ORF">SBX37_04810</name>
    <name evidence="3" type="ORF">VIM7927_02833</name>
</gene>
<evidence type="ECO:0000313" key="4">
    <source>
        <dbReference type="Proteomes" id="UP000196125"/>
    </source>
</evidence>
<dbReference type="SUPFAM" id="SSF53448">
    <property type="entry name" value="Nucleotide-diphospho-sugar transferases"/>
    <property type="match status" value="1"/>
</dbReference>
<name>A0A1Y6IV40_9VIBR</name>